<comment type="caution">
    <text evidence="8">The sequence shown here is derived from an EMBL/GenBank/DDBJ whole genome shotgun (WGS) entry which is preliminary data.</text>
</comment>
<feature type="region of interest" description="Disordered" evidence="6">
    <location>
        <begin position="208"/>
        <end position="238"/>
    </location>
</feature>
<dbReference type="PRINTS" id="PR00455">
    <property type="entry name" value="HTHTETR"/>
</dbReference>
<dbReference type="InterPro" id="IPR036271">
    <property type="entry name" value="Tet_transcr_reg_TetR-rel_C_sf"/>
</dbReference>
<evidence type="ECO:0000256" key="5">
    <source>
        <dbReference type="PROSITE-ProRule" id="PRU00335"/>
    </source>
</evidence>
<dbReference type="InterPro" id="IPR009057">
    <property type="entry name" value="Homeodomain-like_sf"/>
</dbReference>
<organism evidence="8 9">
    <name type="scientific">Leifsonia poae</name>
    <dbReference type="NCBI Taxonomy" id="110933"/>
    <lineage>
        <taxon>Bacteria</taxon>
        <taxon>Bacillati</taxon>
        <taxon>Actinomycetota</taxon>
        <taxon>Actinomycetes</taxon>
        <taxon>Micrococcales</taxon>
        <taxon>Microbacteriaceae</taxon>
        <taxon>Leifsonia</taxon>
    </lineage>
</organism>
<keyword evidence="9" id="KW-1185">Reference proteome</keyword>
<dbReference type="Pfam" id="PF00440">
    <property type="entry name" value="TetR_N"/>
    <property type="match status" value="1"/>
</dbReference>
<dbReference type="SUPFAM" id="SSF46689">
    <property type="entry name" value="Homeodomain-like"/>
    <property type="match status" value="1"/>
</dbReference>
<dbReference type="GO" id="GO:0003700">
    <property type="term" value="F:DNA-binding transcription factor activity"/>
    <property type="evidence" value="ECO:0007669"/>
    <property type="project" value="TreeGrafter"/>
</dbReference>
<proteinExistence type="predicted"/>
<feature type="compositionally biased region" description="Acidic residues" evidence="6">
    <location>
        <begin position="228"/>
        <end position="238"/>
    </location>
</feature>
<protein>
    <recommendedName>
        <fullName evidence="7">HTH tetR-type domain-containing protein</fullName>
    </recommendedName>
</protein>
<reference evidence="8" key="2">
    <citation type="submission" date="2023-01" db="EMBL/GenBank/DDBJ databases">
        <authorList>
            <person name="Sun Q."/>
            <person name="Evtushenko L."/>
        </authorList>
    </citation>
    <scope>NUCLEOTIDE SEQUENCE</scope>
    <source>
        <strain evidence="8">VKM Ac-1401</strain>
    </source>
</reference>
<dbReference type="Gene3D" id="1.10.357.10">
    <property type="entry name" value="Tetracycline Repressor, domain 2"/>
    <property type="match status" value="1"/>
</dbReference>
<dbReference type="Pfam" id="PF13977">
    <property type="entry name" value="TetR_C_6"/>
    <property type="match status" value="1"/>
</dbReference>
<dbReference type="Proteomes" id="UP001142372">
    <property type="component" value="Unassembled WGS sequence"/>
</dbReference>
<keyword evidence="4" id="KW-0804">Transcription</keyword>
<accession>A0A9W6H725</accession>
<dbReference type="RefSeq" id="WP_271175827.1">
    <property type="nucleotide sequence ID" value="NZ_BAAAJO010000001.1"/>
</dbReference>
<gene>
    <name evidence="8" type="ORF">GCM10017584_07130</name>
</gene>
<keyword evidence="1" id="KW-0678">Repressor</keyword>
<evidence type="ECO:0000313" key="9">
    <source>
        <dbReference type="Proteomes" id="UP001142372"/>
    </source>
</evidence>
<reference evidence="8" key="1">
    <citation type="journal article" date="2014" name="Int. J. Syst. Evol. Microbiol.">
        <title>Complete genome sequence of Corynebacterium casei LMG S-19264T (=DSM 44701T), isolated from a smear-ripened cheese.</title>
        <authorList>
            <consortium name="US DOE Joint Genome Institute (JGI-PGF)"/>
            <person name="Walter F."/>
            <person name="Albersmeier A."/>
            <person name="Kalinowski J."/>
            <person name="Ruckert C."/>
        </authorList>
    </citation>
    <scope>NUCLEOTIDE SEQUENCE</scope>
    <source>
        <strain evidence="8">VKM Ac-1401</strain>
    </source>
</reference>
<dbReference type="InterPro" id="IPR039538">
    <property type="entry name" value="BetI_C"/>
</dbReference>
<keyword evidence="3 5" id="KW-0238">DNA-binding</keyword>
<feature type="domain" description="HTH tetR-type" evidence="7">
    <location>
        <begin position="15"/>
        <end position="75"/>
    </location>
</feature>
<sequence>MVTTGDSTTPRPETQRKRKKILRAAIETFGAKGSANGTLTDIADQVGMTHAGVLHHFGSKQNLLLEVLEFRDQDDVAHLADRHIPGGPALFAHLVDTALRNAQRPGIVQVYTVLSSEAVTEDHPAKAYFHDRYSTLRLEIDAAFRELCAQENVSDPDTIDKAAASILAVMDGLQLQWLLDPTAIDLAKASEFAIEAIVNGVLHPPPAVSSYVHPTRSEQDEPPPAAEPETEAETEPEA</sequence>
<dbReference type="AlphaFoldDB" id="A0A9W6H725"/>
<keyword evidence="2" id="KW-0805">Transcription regulation</keyword>
<dbReference type="EMBL" id="BSEN01000002">
    <property type="protein sequence ID" value="GLJ75140.1"/>
    <property type="molecule type" value="Genomic_DNA"/>
</dbReference>
<evidence type="ECO:0000256" key="6">
    <source>
        <dbReference type="SAM" id="MobiDB-lite"/>
    </source>
</evidence>
<evidence type="ECO:0000313" key="8">
    <source>
        <dbReference type="EMBL" id="GLJ75140.1"/>
    </source>
</evidence>
<dbReference type="InterPro" id="IPR001647">
    <property type="entry name" value="HTH_TetR"/>
</dbReference>
<evidence type="ECO:0000256" key="1">
    <source>
        <dbReference type="ARBA" id="ARBA00022491"/>
    </source>
</evidence>
<dbReference type="GO" id="GO:0000976">
    <property type="term" value="F:transcription cis-regulatory region binding"/>
    <property type="evidence" value="ECO:0007669"/>
    <property type="project" value="TreeGrafter"/>
</dbReference>
<dbReference type="PANTHER" id="PTHR30055">
    <property type="entry name" value="HTH-TYPE TRANSCRIPTIONAL REGULATOR RUTR"/>
    <property type="match status" value="1"/>
</dbReference>
<evidence type="ECO:0000256" key="2">
    <source>
        <dbReference type="ARBA" id="ARBA00023015"/>
    </source>
</evidence>
<evidence type="ECO:0000259" key="7">
    <source>
        <dbReference type="PROSITE" id="PS50977"/>
    </source>
</evidence>
<feature type="DNA-binding region" description="H-T-H motif" evidence="5">
    <location>
        <begin position="38"/>
        <end position="57"/>
    </location>
</feature>
<dbReference type="SUPFAM" id="SSF48498">
    <property type="entry name" value="Tetracyclin repressor-like, C-terminal domain"/>
    <property type="match status" value="1"/>
</dbReference>
<dbReference type="PANTHER" id="PTHR30055:SF234">
    <property type="entry name" value="HTH-TYPE TRANSCRIPTIONAL REGULATOR BETI"/>
    <property type="match status" value="1"/>
</dbReference>
<dbReference type="PROSITE" id="PS50977">
    <property type="entry name" value="HTH_TETR_2"/>
    <property type="match status" value="1"/>
</dbReference>
<dbReference type="InterPro" id="IPR050109">
    <property type="entry name" value="HTH-type_TetR-like_transc_reg"/>
</dbReference>
<name>A0A9W6H725_9MICO</name>
<evidence type="ECO:0000256" key="4">
    <source>
        <dbReference type="ARBA" id="ARBA00023163"/>
    </source>
</evidence>
<evidence type="ECO:0000256" key="3">
    <source>
        <dbReference type="ARBA" id="ARBA00023125"/>
    </source>
</evidence>